<gene>
    <name evidence="1" type="ORF">EGYM00392_LOCUS1193</name>
</gene>
<sequence length="101" mass="11090">MPSPGNGGGESASLSGTPMEREPLGHLFNAFRNSFLYIACREPFNAMKWKPPTAPTIDRRRRSLQVPHESCNHLLDPCACTVACYQCLRTTPSVPQTQGEG</sequence>
<name>A0A7S1HT46_9EUGL</name>
<dbReference type="EMBL" id="HBGA01003573">
    <property type="protein sequence ID" value="CAD8990151.1"/>
    <property type="molecule type" value="Transcribed_RNA"/>
</dbReference>
<accession>A0A7S1HT46</accession>
<proteinExistence type="predicted"/>
<protein>
    <submittedName>
        <fullName evidence="1">Uncharacterized protein</fullName>
    </submittedName>
</protein>
<dbReference type="AlphaFoldDB" id="A0A7S1HT46"/>
<organism evidence="1">
    <name type="scientific">Eutreptiella gymnastica</name>
    <dbReference type="NCBI Taxonomy" id="73025"/>
    <lineage>
        <taxon>Eukaryota</taxon>
        <taxon>Discoba</taxon>
        <taxon>Euglenozoa</taxon>
        <taxon>Euglenida</taxon>
        <taxon>Spirocuta</taxon>
        <taxon>Euglenophyceae</taxon>
        <taxon>Eutreptiales</taxon>
        <taxon>Eutreptiaceae</taxon>
        <taxon>Eutreptiella</taxon>
    </lineage>
</organism>
<evidence type="ECO:0000313" key="1">
    <source>
        <dbReference type="EMBL" id="CAD8990151.1"/>
    </source>
</evidence>
<reference evidence="1" key="1">
    <citation type="submission" date="2021-01" db="EMBL/GenBank/DDBJ databases">
        <authorList>
            <person name="Corre E."/>
            <person name="Pelletier E."/>
            <person name="Niang G."/>
            <person name="Scheremetjew M."/>
            <person name="Finn R."/>
            <person name="Kale V."/>
            <person name="Holt S."/>
            <person name="Cochrane G."/>
            <person name="Meng A."/>
            <person name="Brown T."/>
            <person name="Cohen L."/>
        </authorList>
    </citation>
    <scope>NUCLEOTIDE SEQUENCE</scope>
    <source>
        <strain evidence="1">NIES-381</strain>
    </source>
</reference>